<dbReference type="AlphaFoldDB" id="A0A261SJB3"/>
<dbReference type="EMBL" id="NEVM01000001">
    <property type="protein sequence ID" value="OZI37494.1"/>
    <property type="molecule type" value="Genomic_DNA"/>
</dbReference>
<keyword evidence="2" id="KW-1185">Reference proteome</keyword>
<evidence type="ECO:0000313" key="1">
    <source>
        <dbReference type="EMBL" id="OZI37494.1"/>
    </source>
</evidence>
<evidence type="ECO:0000313" key="2">
    <source>
        <dbReference type="Proteomes" id="UP000216020"/>
    </source>
</evidence>
<comment type="caution">
    <text evidence="1">The sequence shown here is derived from an EMBL/GenBank/DDBJ whole genome shotgun (WGS) entry which is preliminary data.</text>
</comment>
<dbReference type="Proteomes" id="UP000216020">
    <property type="component" value="Unassembled WGS sequence"/>
</dbReference>
<dbReference type="NCBIfam" id="NF007788">
    <property type="entry name" value="PRK10481.1"/>
    <property type="match status" value="1"/>
</dbReference>
<evidence type="ECO:0008006" key="3">
    <source>
        <dbReference type="Google" id="ProtNLM"/>
    </source>
</evidence>
<dbReference type="Pfam" id="PF07302">
    <property type="entry name" value="AroM"/>
    <property type="match status" value="1"/>
</dbReference>
<name>A0A261SJB3_9BORD</name>
<dbReference type="InterPro" id="IPR010843">
    <property type="entry name" value="Uncharacterised_AroM"/>
</dbReference>
<reference evidence="2" key="1">
    <citation type="submission" date="2017-05" db="EMBL/GenBank/DDBJ databases">
        <title>Complete and WGS of Bordetella genogroups.</title>
        <authorList>
            <person name="Spilker T."/>
            <person name="Lipuma J."/>
        </authorList>
    </citation>
    <scope>NUCLEOTIDE SEQUENCE [LARGE SCALE GENOMIC DNA]</scope>
    <source>
        <strain evidence="2">AU16122</strain>
    </source>
</reference>
<gene>
    <name evidence="1" type="ORF">CAL29_03550</name>
</gene>
<protein>
    <recommendedName>
        <fullName evidence="3">AroM protein</fullName>
    </recommendedName>
</protein>
<dbReference type="OrthoDB" id="9798683at2"/>
<proteinExistence type="predicted"/>
<accession>A0A261SJB3</accession>
<sequence length="239" mass="25001">MTTTATTATTETHGRKRLGTLTIGQAPRADIAPILDAALPEGVECLHLGVLDGLSREEIAARYAPRADAPLLVTRLLDGSSVTLDKAAVRRDLDGKLAELQTRGCQVVLILCTGEFHGLDLDPAWLVEPDRIVPPAAAAIAGDRQVGIVVPLPQQAASEAGKFAMLAKPPICEAASPYADGLDALERAAVALRDRGAQVLLLDCMGFTEAHRRAAARASGLPVILSNALIAKLTAELLA</sequence>
<organism evidence="1 2">
    <name type="scientific">Bordetella genomosp. 10</name>
    <dbReference type="NCBI Taxonomy" id="1416804"/>
    <lineage>
        <taxon>Bacteria</taxon>
        <taxon>Pseudomonadati</taxon>
        <taxon>Pseudomonadota</taxon>
        <taxon>Betaproteobacteria</taxon>
        <taxon>Burkholderiales</taxon>
        <taxon>Alcaligenaceae</taxon>
        <taxon>Bordetella</taxon>
    </lineage>
</organism>